<evidence type="ECO:0000256" key="3">
    <source>
        <dbReference type="HAMAP-Rule" id="MF_01400"/>
    </source>
</evidence>
<dbReference type="PANTHER" id="PTHR10173:SF52">
    <property type="entry name" value="METHIONINE-R-SULFOXIDE REDUCTASE B1"/>
    <property type="match status" value="1"/>
</dbReference>
<dbReference type="InterPro" id="IPR028427">
    <property type="entry name" value="Met_Sox_Rdtase_MsrB"/>
</dbReference>
<dbReference type="EMBL" id="JBHSMA010000011">
    <property type="protein sequence ID" value="MFC5412220.1"/>
    <property type="molecule type" value="Genomic_DNA"/>
</dbReference>
<dbReference type="Pfam" id="PF01641">
    <property type="entry name" value="SelR"/>
    <property type="match status" value="1"/>
</dbReference>
<reference evidence="6" key="1">
    <citation type="journal article" date="2019" name="Int. J. Syst. Evol. Microbiol.">
        <title>The Global Catalogue of Microorganisms (GCM) 10K type strain sequencing project: providing services to taxonomists for standard genome sequencing and annotation.</title>
        <authorList>
            <consortium name="The Broad Institute Genomics Platform"/>
            <consortium name="The Broad Institute Genome Sequencing Center for Infectious Disease"/>
            <person name="Wu L."/>
            <person name="Ma J."/>
        </authorList>
    </citation>
    <scope>NUCLEOTIDE SEQUENCE [LARGE SCALE GENOMIC DNA]</scope>
    <source>
        <strain evidence="6">CCUG 55250</strain>
    </source>
</reference>
<dbReference type="GO" id="GO:0033743">
    <property type="term" value="F:peptide-methionine (R)-S-oxide reductase activity"/>
    <property type="evidence" value="ECO:0007669"/>
    <property type="project" value="UniProtKB-EC"/>
</dbReference>
<dbReference type="RefSeq" id="WP_379849515.1">
    <property type="nucleotide sequence ID" value="NZ_JBHSMA010000011.1"/>
</dbReference>
<evidence type="ECO:0000256" key="2">
    <source>
        <dbReference type="ARBA" id="ARBA00048488"/>
    </source>
</evidence>
<comment type="catalytic activity">
    <reaction evidence="2 3">
        <text>L-methionyl-[protein] + [thioredoxin]-disulfide + H2O = L-methionyl-(R)-S-oxide-[protein] + [thioredoxin]-dithiol</text>
        <dbReference type="Rhea" id="RHEA:24164"/>
        <dbReference type="Rhea" id="RHEA-COMP:10698"/>
        <dbReference type="Rhea" id="RHEA-COMP:10700"/>
        <dbReference type="Rhea" id="RHEA-COMP:12313"/>
        <dbReference type="Rhea" id="RHEA-COMP:12314"/>
        <dbReference type="ChEBI" id="CHEBI:15377"/>
        <dbReference type="ChEBI" id="CHEBI:16044"/>
        <dbReference type="ChEBI" id="CHEBI:29950"/>
        <dbReference type="ChEBI" id="CHEBI:45764"/>
        <dbReference type="ChEBI" id="CHEBI:50058"/>
        <dbReference type="EC" id="1.8.4.12"/>
    </reaction>
</comment>
<organism evidence="5 6">
    <name type="scientific">Larkinella bovis</name>
    <dbReference type="NCBI Taxonomy" id="683041"/>
    <lineage>
        <taxon>Bacteria</taxon>
        <taxon>Pseudomonadati</taxon>
        <taxon>Bacteroidota</taxon>
        <taxon>Cytophagia</taxon>
        <taxon>Cytophagales</taxon>
        <taxon>Spirosomataceae</taxon>
        <taxon>Larkinella</taxon>
    </lineage>
</organism>
<feature type="binding site" evidence="3">
    <location>
        <position position="100"/>
    </location>
    <ligand>
        <name>Zn(2+)</name>
        <dbReference type="ChEBI" id="CHEBI:29105"/>
    </ligand>
</feature>
<keyword evidence="6" id="KW-1185">Reference proteome</keyword>
<gene>
    <name evidence="3 5" type="primary">msrB</name>
    <name evidence="5" type="ORF">ACFPMF_23040</name>
</gene>
<dbReference type="InterPro" id="IPR002579">
    <property type="entry name" value="Met_Sox_Rdtase_MsrB_dom"/>
</dbReference>
<proteinExistence type="inferred from homology"/>
<dbReference type="InterPro" id="IPR011057">
    <property type="entry name" value="Mss4-like_sf"/>
</dbReference>
<dbReference type="PANTHER" id="PTHR10173">
    <property type="entry name" value="METHIONINE SULFOXIDE REDUCTASE"/>
    <property type="match status" value="1"/>
</dbReference>
<feature type="binding site" evidence="3">
    <location>
        <position position="97"/>
    </location>
    <ligand>
        <name>Zn(2+)</name>
        <dbReference type="ChEBI" id="CHEBI:29105"/>
    </ligand>
</feature>
<evidence type="ECO:0000313" key="6">
    <source>
        <dbReference type="Proteomes" id="UP001596106"/>
    </source>
</evidence>
<comment type="cofactor">
    <cofactor evidence="3">
        <name>Zn(2+)</name>
        <dbReference type="ChEBI" id="CHEBI:29105"/>
    </cofactor>
    <text evidence="3">Binds 1 zinc ion per subunit. The zinc ion is important for the structural integrity of the protein.</text>
</comment>
<dbReference type="Proteomes" id="UP001596106">
    <property type="component" value="Unassembled WGS sequence"/>
</dbReference>
<keyword evidence="3" id="KW-0862">Zinc</keyword>
<keyword evidence="1 3" id="KW-0560">Oxidoreductase</keyword>
<accession>A0ABW0II29</accession>
<protein>
    <recommendedName>
        <fullName evidence="3">Peptide methionine sulfoxide reductase MsrB</fullName>
        <ecNumber evidence="3">1.8.4.12</ecNumber>
    </recommendedName>
    <alternativeName>
        <fullName evidence="3">Peptide-methionine (R)-S-oxide reductase</fullName>
    </alternativeName>
</protein>
<evidence type="ECO:0000256" key="1">
    <source>
        <dbReference type="ARBA" id="ARBA00023002"/>
    </source>
</evidence>
<name>A0ABW0II29_9BACT</name>
<feature type="active site" description="Nucleophile" evidence="3">
    <location>
        <position position="120"/>
    </location>
</feature>
<keyword evidence="3" id="KW-0479">Metal-binding</keyword>
<dbReference type="PROSITE" id="PS51790">
    <property type="entry name" value="MSRB"/>
    <property type="match status" value="1"/>
</dbReference>
<comment type="caution">
    <text evidence="5">The sequence shown here is derived from an EMBL/GenBank/DDBJ whole genome shotgun (WGS) entry which is preliminary data.</text>
</comment>
<dbReference type="EC" id="1.8.4.12" evidence="3"/>
<feature type="binding site" evidence="3">
    <location>
        <position position="48"/>
    </location>
    <ligand>
        <name>Zn(2+)</name>
        <dbReference type="ChEBI" id="CHEBI:29105"/>
    </ligand>
</feature>
<evidence type="ECO:0000313" key="5">
    <source>
        <dbReference type="EMBL" id="MFC5412220.1"/>
    </source>
</evidence>
<dbReference type="SUPFAM" id="SSF51316">
    <property type="entry name" value="Mss4-like"/>
    <property type="match status" value="1"/>
</dbReference>
<dbReference type="Gene3D" id="2.170.150.20">
    <property type="entry name" value="Peptide methionine sulfoxide reductase"/>
    <property type="match status" value="1"/>
</dbReference>
<feature type="binding site" evidence="3">
    <location>
        <position position="51"/>
    </location>
    <ligand>
        <name>Zn(2+)</name>
        <dbReference type="ChEBI" id="CHEBI:29105"/>
    </ligand>
</feature>
<evidence type="ECO:0000259" key="4">
    <source>
        <dbReference type="PROSITE" id="PS51790"/>
    </source>
</evidence>
<feature type="domain" description="MsrB" evidence="4">
    <location>
        <begin position="9"/>
        <end position="131"/>
    </location>
</feature>
<dbReference type="HAMAP" id="MF_01400">
    <property type="entry name" value="MsrB"/>
    <property type="match status" value="1"/>
</dbReference>
<comment type="similarity">
    <text evidence="3">Belongs to the MsrB Met sulfoxide reductase family.</text>
</comment>
<dbReference type="NCBIfam" id="TIGR00357">
    <property type="entry name" value="peptide-methionine (R)-S-oxide reductase MsrB"/>
    <property type="match status" value="1"/>
</dbReference>
<sequence>MVTKVIKTDEEWRQQLTPEQYRVTRQKGTERAFTGEYCESHDPGVYQCVGCGTDLFESRQKFDSGTGWPSFTEPIDPELITLENDYSHGMTRIEVLCAVCEAHLGHVFNDGPPPTGLRYCLNSVALKLKSA</sequence>